<dbReference type="EMBL" id="JZWS02000002">
    <property type="protein sequence ID" value="MCL7343781.1"/>
    <property type="molecule type" value="Genomic_DNA"/>
</dbReference>
<protein>
    <submittedName>
        <fullName evidence="1">Uncharacterized protein</fullName>
    </submittedName>
</protein>
<organism evidence="1">
    <name type="scientific">Candidatus Aramenus sulfurataquae</name>
    <dbReference type="NCBI Taxonomy" id="1326980"/>
    <lineage>
        <taxon>Archaea</taxon>
        <taxon>Thermoproteota</taxon>
        <taxon>Thermoprotei</taxon>
        <taxon>Sulfolobales</taxon>
        <taxon>Sulfolobaceae</taxon>
        <taxon>Candidatus Aramenus</taxon>
    </lineage>
</organism>
<gene>
    <name evidence="1" type="ORF">TQ35_004310</name>
</gene>
<evidence type="ECO:0000313" key="1">
    <source>
        <dbReference type="EMBL" id="MCL7343781.1"/>
    </source>
</evidence>
<sequence>MIVIKMQWIKEMSFTFKCNLNSITFRCNTGSNILELEWRDNKLNVSLFSPTHRVNYSSGRLFDMHNFSVKKGKEAEDFLREVFAQLSKEIQEGAEELKSAYDLPVATIKEFAKDMCNFEFRPSKFFDIGIKDLEIELNKEFLKDRPGLYSERKLKLLIRKQDDVCLKAVFWLESRRKETLYSPDCVNYQHVTSEDISDSLRSLNEYVTEIRNFVINS</sequence>
<accession>A0AAE3FM30</accession>
<name>A0AAE3FM30_9CREN</name>
<reference evidence="1" key="1">
    <citation type="submission" date="2022-05" db="EMBL/GenBank/DDBJ databases">
        <title>Metagenome Sequencing of an Archaeal-Dominated Microbial Community from a Hot Spring at the Los Azufres Geothermal Field, Mexico.</title>
        <authorList>
            <person name="Marin-Paredes R."/>
            <person name="Martinez-Romero E."/>
            <person name="Servin-Garciduenas L.E."/>
        </authorList>
    </citation>
    <scope>NUCLEOTIDE SEQUENCE</scope>
    <source>
        <strain evidence="1">AZ1-454</strain>
    </source>
</reference>
<dbReference type="AlphaFoldDB" id="A0AAE3FM30"/>
<proteinExistence type="predicted"/>
<comment type="caution">
    <text evidence="1">The sequence shown here is derived from an EMBL/GenBank/DDBJ whole genome shotgun (WGS) entry which is preliminary data.</text>
</comment>